<feature type="domain" description="Peptidase M24" evidence="7">
    <location>
        <begin position="101"/>
        <end position="349"/>
    </location>
</feature>
<proteinExistence type="predicted"/>
<keyword evidence="5" id="KW-0482">Metalloprotease</keyword>
<evidence type="ECO:0000256" key="2">
    <source>
        <dbReference type="ARBA" id="ARBA00022670"/>
    </source>
</evidence>
<evidence type="ECO:0000256" key="4">
    <source>
        <dbReference type="ARBA" id="ARBA00022801"/>
    </source>
</evidence>
<dbReference type="PANTHER" id="PTHR48480">
    <property type="match status" value="1"/>
</dbReference>
<dbReference type="Proteomes" id="UP001148838">
    <property type="component" value="Unassembled WGS sequence"/>
</dbReference>
<organism evidence="8 9">
    <name type="scientific">Periplaneta americana</name>
    <name type="common">American cockroach</name>
    <name type="synonym">Blatta americana</name>
    <dbReference type="NCBI Taxonomy" id="6978"/>
    <lineage>
        <taxon>Eukaryota</taxon>
        <taxon>Metazoa</taxon>
        <taxon>Ecdysozoa</taxon>
        <taxon>Arthropoda</taxon>
        <taxon>Hexapoda</taxon>
        <taxon>Insecta</taxon>
        <taxon>Pterygota</taxon>
        <taxon>Neoptera</taxon>
        <taxon>Polyneoptera</taxon>
        <taxon>Dictyoptera</taxon>
        <taxon>Blattodea</taxon>
        <taxon>Blattoidea</taxon>
        <taxon>Blattidae</taxon>
        <taxon>Blattinae</taxon>
        <taxon>Periplaneta</taxon>
    </lineage>
</organism>
<evidence type="ECO:0000256" key="1">
    <source>
        <dbReference type="ARBA" id="ARBA00001936"/>
    </source>
</evidence>
<name>A0ABQ8SYR0_PERAM</name>
<dbReference type="InterPro" id="IPR036005">
    <property type="entry name" value="Creatinase/aminopeptidase-like"/>
</dbReference>
<keyword evidence="4" id="KW-0378">Hydrolase</keyword>
<keyword evidence="3" id="KW-0479">Metal-binding</keyword>
<evidence type="ECO:0000313" key="9">
    <source>
        <dbReference type="Proteomes" id="UP001148838"/>
    </source>
</evidence>
<dbReference type="InterPro" id="IPR000994">
    <property type="entry name" value="Pept_M24"/>
</dbReference>
<dbReference type="InterPro" id="IPR029149">
    <property type="entry name" value="Creatin/AminoP/Spt16_N"/>
</dbReference>
<dbReference type="EMBL" id="JAJSOF020000017">
    <property type="protein sequence ID" value="KAJ4439359.1"/>
    <property type="molecule type" value="Genomic_DNA"/>
</dbReference>
<evidence type="ECO:0000256" key="5">
    <source>
        <dbReference type="ARBA" id="ARBA00023049"/>
    </source>
</evidence>
<comment type="cofactor">
    <cofactor evidence="1">
        <name>Mn(2+)</name>
        <dbReference type="ChEBI" id="CHEBI:29035"/>
    </cofactor>
</comment>
<reference evidence="8 9" key="1">
    <citation type="journal article" date="2022" name="Allergy">
        <title>Genome assembly and annotation of Periplaneta americana reveal a comprehensive cockroach allergen profile.</title>
        <authorList>
            <person name="Wang L."/>
            <person name="Xiong Q."/>
            <person name="Saelim N."/>
            <person name="Wang L."/>
            <person name="Nong W."/>
            <person name="Wan A.T."/>
            <person name="Shi M."/>
            <person name="Liu X."/>
            <person name="Cao Q."/>
            <person name="Hui J.H.L."/>
            <person name="Sookrung N."/>
            <person name="Leung T.F."/>
            <person name="Tungtrongchitr A."/>
            <person name="Tsui S.K.W."/>
        </authorList>
    </citation>
    <scope>NUCLEOTIDE SEQUENCE [LARGE SCALE GENOMIC DNA]</scope>
    <source>
        <strain evidence="8">PWHHKU_190912</strain>
    </source>
</reference>
<dbReference type="PANTHER" id="PTHR48480:SF2">
    <property type="entry name" value="PEPTIDASE D"/>
    <property type="match status" value="1"/>
</dbReference>
<dbReference type="SUPFAM" id="SSF55920">
    <property type="entry name" value="Creatinase/aminopeptidase"/>
    <property type="match status" value="1"/>
</dbReference>
<evidence type="ECO:0000256" key="3">
    <source>
        <dbReference type="ARBA" id="ARBA00022723"/>
    </source>
</evidence>
<dbReference type="Gene3D" id="3.90.230.10">
    <property type="entry name" value="Creatinase/methionine aminopeptidase superfamily"/>
    <property type="match status" value="1"/>
</dbReference>
<protein>
    <recommendedName>
        <fullName evidence="7">Peptidase M24 domain-containing protein</fullName>
    </recommendedName>
</protein>
<accession>A0ABQ8SYR0</accession>
<dbReference type="Gene3D" id="3.40.350.10">
    <property type="entry name" value="Creatinase/prolidase N-terminal domain"/>
    <property type="match status" value="1"/>
</dbReference>
<sequence>MLFIPREPTASGVPKVYPHTLTGQFLEKYEVEQVYHVDEMVVVLEKFCPSVILTLAGTNRSSGVQLKKTEFPRMELFKINTDVLYPAMTKCRMIKTSHELEIMTSANDITVDAHRHVMQRSRPGMTEFQCEALYFQYMRYVAGCTQEAHQPVFASGKNVAFLRHGQGAALKIKKILPGELCLLNTAVSYCGYTADIVTTFPASGKFSPHQAAVYEAVLATQSAVLSCVRPGVTWASLERVAARTLLDALVRIGIVTGTVEDMVEAGIADVFHLMDLGHSVGIDAHDVTDGGLVLEEGMVLAVGPGCLFNDVVLDRALRHPLQSKFLVADVVQKFRSMGGARVQDNVVVTSTGAVNLTKLPRSVDDVEECMKRSRAFRCDSTPIESFLENFKTTAPRHSNFVSVNLV</sequence>
<dbReference type="Pfam" id="PF00557">
    <property type="entry name" value="Peptidase_M24"/>
    <property type="match status" value="1"/>
</dbReference>
<evidence type="ECO:0000256" key="6">
    <source>
        <dbReference type="ARBA" id="ARBA00023211"/>
    </source>
</evidence>
<gene>
    <name evidence="8" type="ORF">ANN_07481</name>
</gene>
<evidence type="ECO:0000259" key="7">
    <source>
        <dbReference type="Pfam" id="PF00557"/>
    </source>
</evidence>
<evidence type="ECO:0000313" key="8">
    <source>
        <dbReference type="EMBL" id="KAJ4439359.1"/>
    </source>
</evidence>
<keyword evidence="6" id="KW-0464">Manganese</keyword>
<keyword evidence="9" id="KW-1185">Reference proteome</keyword>
<keyword evidence="2" id="KW-0645">Protease</keyword>
<comment type="caution">
    <text evidence="8">The sequence shown here is derived from an EMBL/GenBank/DDBJ whole genome shotgun (WGS) entry which is preliminary data.</text>
</comment>
<dbReference type="InterPro" id="IPR052433">
    <property type="entry name" value="X-Pro_dipept-like"/>
</dbReference>